<accession>A0A6G1GMA3</accession>
<sequence length="79" mass="9209">MALTTLSSRNHRFPTFDCRSSFIQILYVLQLKLSFCVMTLASYKRETMMFKAGQRLREDLLRCPFPGFILGRRGSNLDL</sequence>
<evidence type="ECO:0000256" key="1">
    <source>
        <dbReference type="SAM" id="Phobius"/>
    </source>
</evidence>
<evidence type="ECO:0000313" key="2">
    <source>
        <dbReference type="EMBL" id="KAF1981858.1"/>
    </source>
</evidence>
<keyword evidence="1" id="KW-0472">Membrane</keyword>
<organism evidence="2 3">
    <name type="scientific">Aulographum hederae CBS 113979</name>
    <dbReference type="NCBI Taxonomy" id="1176131"/>
    <lineage>
        <taxon>Eukaryota</taxon>
        <taxon>Fungi</taxon>
        <taxon>Dikarya</taxon>
        <taxon>Ascomycota</taxon>
        <taxon>Pezizomycotina</taxon>
        <taxon>Dothideomycetes</taxon>
        <taxon>Pleosporomycetidae</taxon>
        <taxon>Aulographales</taxon>
        <taxon>Aulographaceae</taxon>
    </lineage>
</organism>
<name>A0A6G1GMA3_9PEZI</name>
<dbReference type="Proteomes" id="UP000800041">
    <property type="component" value="Unassembled WGS sequence"/>
</dbReference>
<feature type="transmembrane region" description="Helical" evidence="1">
    <location>
        <begin position="20"/>
        <end position="41"/>
    </location>
</feature>
<keyword evidence="1" id="KW-1133">Transmembrane helix</keyword>
<keyword evidence="3" id="KW-1185">Reference proteome</keyword>
<gene>
    <name evidence="2" type="ORF">K402DRAFT_398111</name>
</gene>
<dbReference type="EMBL" id="ML977192">
    <property type="protein sequence ID" value="KAF1981858.1"/>
    <property type="molecule type" value="Genomic_DNA"/>
</dbReference>
<keyword evidence="1" id="KW-0812">Transmembrane</keyword>
<protein>
    <submittedName>
        <fullName evidence="2">Uncharacterized protein</fullName>
    </submittedName>
</protein>
<evidence type="ECO:0000313" key="3">
    <source>
        <dbReference type="Proteomes" id="UP000800041"/>
    </source>
</evidence>
<dbReference type="AlphaFoldDB" id="A0A6G1GMA3"/>
<proteinExistence type="predicted"/>
<reference evidence="2" key="1">
    <citation type="journal article" date="2020" name="Stud. Mycol.">
        <title>101 Dothideomycetes genomes: a test case for predicting lifestyles and emergence of pathogens.</title>
        <authorList>
            <person name="Haridas S."/>
            <person name="Albert R."/>
            <person name="Binder M."/>
            <person name="Bloem J."/>
            <person name="Labutti K."/>
            <person name="Salamov A."/>
            <person name="Andreopoulos B."/>
            <person name="Baker S."/>
            <person name="Barry K."/>
            <person name="Bills G."/>
            <person name="Bluhm B."/>
            <person name="Cannon C."/>
            <person name="Castanera R."/>
            <person name="Culley D."/>
            <person name="Daum C."/>
            <person name="Ezra D."/>
            <person name="Gonzalez J."/>
            <person name="Henrissat B."/>
            <person name="Kuo A."/>
            <person name="Liang C."/>
            <person name="Lipzen A."/>
            <person name="Lutzoni F."/>
            <person name="Magnuson J."/>
            <person name="Mondo S."/>
            <person name="Nolan M."/>
            <person name="Ohm R."/>
            <person name="Pangilinan J."/>
            <person name="Park H.-J."/>
            <person name="Ramirez L."/>
            <person name="Alfaro M."/>
            <person name="Sun H."/>
            <person name="Tritt A."/>
            <person name="Yoshinaga Y."/>
            <person name="Zwiers L.-H."/>
            <person name="Turgeon B."/>
            <person name="Goodwin S."/>
            <person name="Spatafora J."/>
            <person name="Crous P."/>
            <person name="Grigoriev I."/>
        </authorList>
    </citation>
    <scope>NUCLEOTIDE SEQUENCE</scope>
    <source>
        <strain evidence="2">CBS 113979</strain>
    </source>
</reference>